<dbReference type="Pfam" id="PF00795">
    <property type="entry name" value="CN_hydrolase"/>
    <property type="match status" value="1"/>
</dbReference>
<reference evidence="10" key="1">
    <citation type="journal article" date="2020" name="mSystems">
        <title>Genome- and Community-Level Interaction Insights into Carbon Utilization and Element Cycling Functions of Hydrothermarchaeota in Hydrothermal Sediment.</title>
        <authorList>
            <person name="Zhou Z."/>
            <person name="Liu Y."/>
            <person name="Xu W."/>
            <person name="Pan J."/>
            <person name="Luo Z.H."/>
            <person name="Li M."/>
        </authorList>
    </citation>
    <scope>NUCLEOTIDE SEQUENCE [LARGE SCALE GENOMIC DNA]</scope>
    <source>
        <strain evidence="10">SpSt-464</strain>
    </source>
</reference>
<feature type="transmembrane region" description="Helical" evidence="8">
    <location>
        <begin position="147"/>
        <end position="172"/>
    </location>
</feature>
<evidence type="ECO:0000256" key="2">
    <source>
        <dbReference type="ARBA" id="ARBA00022475"/>
    </source>
</evidence>
<keyword evidence="2 8" id="KW-1003">Cell membrane</keyword>
<organism evidence="10">
    <name type="scientific">candidate division WOR-3 bacterium</name>
    <dbReference type="NCBI Taxonomy" id="2052148"/>
    <lineage>
        <taxon>Bacteria</taxon>
        <taxon>Bacteria division WOR-3</taxon>
    </lineage>
</organism>
<dbReference type="GO" id="GO:0042158">
    <property type="term" value="P:lipoprotein biosynthetic process"/>
    <property type="evidence" value="ECO:0007669"/>
    <property type="project" value="UniProtKB-UniRule"/>
</dbReference>
<evidence type="ECO:0000256" key="1">
    <source>
        <dbReference type="ARBA" id="ARBA00004651"/>
    </source>
</evidence>
<comment type="similarity">
    <text evidence="8">Belongs to the CN hydrolase family. Apolipoprotein N-acyltransferase subfamily.</text>
</comment>
<comment type="caution">
    <text evidence="10">The sequence shown here is derived from an EMBL/GenBank/DDBJ whole genome shotgun (WGS) entry which is preliminary data.</text>
</comment>
<keyword evidence="5 8" id="KW-1133">Transmembrane helix</keyword>
<evidence type="ECO:0000256" key="5">
    <source>
        <dbReference type="ARBA" id="ARBA00022989"/>
    </source>
</evidence>
<evidence type="ECO:0000259" key="9">
    <source>
        <dbReference type="PROSITE" id="PS50263"/>
    </source>
</evidence>
<dbReference type="CDD" id="cd07571">
    <property type="entry name" value="ALP_N-acyl_transferase"/>
    <property type="match status" value="1"/>
</dbReference>
<name>A0A7C3N993_UNCW3</name>
<feature type="transmembrane region" description="Helical" evidence="8">
    <location>
        <begin position="80"/>
        <end position="102"/>
    </location>
</feature>
<dbReference type="EC" id="2.3.1.269" evidence="8"/>
<dbReference type="InterPro" id="IPR004563">
    <property type="entry name" value="Apolipo_AcylTrfase"/>
</dbReference>
<feature type="transmembrane region" description="Helical" evidence="8">
    <location>
        <begin position="109"/>
        <end position="127"/>
    </location>
</feature>
<keyword evidence="6 8" id="KW-0472">Membrane</keyword>
<feature type="transmembrane region" description="Helical" evidence="8">
    <location>
        <begin position="27"/>
        <end position="44"/>
    </location>
</feature>
<dbReference type="Pfam" id="PF20154">
    <property type="entry name" value="LNT_N"/>
    <property type="match status" value="1"/>
</dbReference>
<dbReference type="InterPro" id="IPR045378">
    <property type="entry name" value="LNT_N"/>
</dbReference>
<accession>A0A7C3N993</accession>
<dbReference type="UniPathway" id="UPA00666"/>
<evidence type="ECO:0000256" key="8">
    <source>
        <dbReference type="HAMAP-Rule" id="MF_01148"/>
    </source>
</evidence>
<feature type="transmembrane region" description="Helical" evidence="8">
    <location>
        <begin position="473"/>
        <end position="492"/>
    </location>
</feature>
<gene>
    <name evidence="8 10" type="primary">lnt</name>
    <name evidence="10" type="ORF">ENS15_04665</name>
</gene>
<evidence type="ECO:0000313" key="10">
    <source>
        <dbReference type="EMBL" id="HFK23925.1"/>
    </source>
</evidence>
<dbReference type="PROSITE" id="PS50263">
    <property type="entry name" value="CN_HYDROLASE"/>
    <property type="match status" value="1"/>
</dbReference>
<keyword evidence="4 8" id="KW-0812">Transmembrane</keyword>
<keyword evidence="3 8" id="KW-0808">Transferase</keyword>
<proteinExistence type="inferred from homology"/>
<keyword evidence="7 8" id="KW-0012">Acyltransferase</keyword>
<evidence type="ECO:0000256" key="7">
    <source>
        <dbReference type="ARBA" id="ARBA00023315"/>
    </source>
</evidence>
<dbReference type="InterPro" id="IPR003010">
    <property type="entry name" value="C-N_Hydrolase"/>
</dbReference>
<dbReference type="Gene3D" id="3.60.110.10">
    <property type="entry name" value="Carbon-nitrogen hydrolase"/>
    <property type="match status" value="1"/>
</dbReference>
<dbReference type="PANTHER" id="PTHR38686">
    <property type="entry name" value="APOLIPOPROTEIN N-ACYLTRANSFERASE"/>
    <property type="match status" value="1"/>
</dbReference>
<dbReference type="GO" id="GO:0005886">
    <property type="term" value="C:plasma membrane"/>
    <property type="evidence" value="ECO:0007669"/>
    <property type="project" value="UniProtKB-SubCell"/>
</dbReference>
<dbReference type="GO" id="GO:0016410">
    <property type="term" value="F:N-acyltransferase activity"/>
    <property type="evidence" value="ECO:0007669"/>
    <property type="project" value="UniProtKB-UniRule"/>
</dbReference>
<feature type="transmembrane region" description="Helical" evidence="8">
    <location>
        <begin position="184"/>
        <end position="203"/>
    </location>
</feature>
<comment type="function">
    <text evidence="8">Catalyzes the phospholipid dependent N-acylation of the N-terminal cysteine of apolipoprotein, the last step in lipoprotein maturation.</text>
</comment>
<dbReference type="HAMAP" id="MF_01148">
    <property type="entry name" value="Lnt"/>
    <property type="match status" value="1"/>
</dbReference>
<dbReference type="InterPro" id="IPR036526">
    <property type="entry name" value="C-N_Hydrolase_sf"/>
</dbReference>
<evidence type="ECO:0000256" key="4">
    <source>
        <dbReference type="ARBA" id="ARBA00022692"/>
    </source>
</evidence>
<dbReference type="EMBL" id="DSTT01000005">
    <property type="protein sequence ID" value="HFK23925.1"/>
    <property type="molecule type" value="Genomic_DNA"/>
</dbReference>
<feature type="transmembrane region" description="Helical" evidence="8">
    <location>
        <begin position="5"/>
        <end position="21"/>
    </location>
</feature>
<comment type="catalytic activity">
    <reaction evidence="8">
        <text>N-terminal S-1,2-diacyl-sn-glyceryl-L-cysteinyl-[lipoprotein] + a glycerophospholipid = N-acyl-S-1,2-diacyl-sn-glyceryl-L-cysteinyl-[lipoprotein] + a 2-acyl-sn-glycero-3-phospholipid + H(+)</text>
        <dbReference type="Rhea" id="RHEA:48228"/>
        <dbReference type="Rhea" id="RHEA-COMP:14681"/>
        <dbReference type="Rhea" id="RHEA-COMP:14684"/>
        <dbReference type="ChEBI" id="CHEBI:15378"/>
        <dbReference type="ChEBI" id="CHEBI:136912"/>
        <dbReference type="ChEBI" id="CHEBI:140656"/>
        <dbReference type="ChEBI" id="CHEBI:140657"/>
        <dbReference type="ChEBI" id="CHEBI:140660"/>
        <dbReference type="EC" id="2.3.1.269"/>
    </reaction>
</comment>
<protein>
    <recommendedName>
        <fullName evidence="8">Apolipoprotein N-acyltransferase</fullName>
        <shortName evidence="8">ALP N-acyltransferase</shortName>
        <ecNumber evidence="8">2.3.1.269</ecNumber>
    </recommendedName>
</protein>
<dbReference type="SUPFAM" id="SSF56317">
    <property type="entry name" value="Carbon-nitrogen hydrolase"/>
    <property type="match status" value="1"/>
</dbReference>
<keyword evidence="10" id="KW-0449">Lipoprotein</keyword>
<comment type="pathway">
    <text evidence="8">Protein modification; lipoprotein biosynthesis (N-acyl transfer).</text>
</comment>
<comment type="subcellular location">
    <subcellularLocation>
        <location evidence="1 8">Cell membrane</location>
        <topology evidence="1 8">Multi-pass membrane protein</topology>
    </subcellularLocation>
</comment>
<dbReference type="PANTHER" id="PTHR38686:SF1">
    <property type="entry name" value="APOLIPOPROTEIN N-ACYLTRANSFERASE"/>
    <property type="match status" value="1"/>
</dbReference>
<feature type="domain" description="CN hydrolase" evidence="9">
    <location>
        <begin position="219"/>
        <end position="460"/>
    </location>
</feature>
<dbReference type="NCBIfam" id="TIGR00546">
    <property type="entry name" value="lnt"/>
    <property type="match status" value="1"/>
</dbReference>
<feature type="transmembrane region" description="Helical" evidence="8">
    <location>
        <begin position="51"/>
        <end position="68"/>
    </location>
</feature>
<evidence type="ECO:0000256" key="6">
    <source>
        <dbReference type="ARBA" id="ARBA00023136"/>
    </source>
</evidence>
<sequence>MFTFIRYILVILSPVFLYLSLKFIDFGLLYIPFFSFIIFTISLFKKKRKFITFFIFFLYWLLTLFWILNLNVDLTGLQRVLLFFGWIFLSAFYAFLFSLPFFLCSIENFEIFVIPVIYSVIEILMSLTRDFSFIWMFPSVSLVKYPILIQTADIGGSYILTFFVILFSVLLYKIFEDRKNIRKYFLIFLIVFLLIFYYGVYSLRKDFSNGNKKFKVTLIQPNLEGYMKESYRDFVDYRINMIKELLDISLKDDGDILIFPETSSPIFFSYESPTRRYLKNFAAANNRSIFIGAIREEEGKDIYYNSIFLFKPDGSIEHYDKIRLVPFVEHLPYSDILDFIKKIDYGQGDYTPGKVQKVFTYKDVNFSGYICFESIFPKFVTNFSKNGANFLINVSEDIWFIKGDGLKQHFYSGMLRSVENRKYLVRVSNPGISAVIDWYGNIIWKSDKGKKEVKTENVGLNDRLTFFVYSDNIAGKILIYIFILFIYVKIGWRKNDGKS</sequence>
<dbReference type="AlphaFoldDB" id="A0A7C3N993"/>
<evidence type="ECO:0000256" key="3">
    <source>
        <dbReference type="ARBA" id="ARBA00022679"/>
    </source>
</evidence>